<dbReference type="OrthoDB" id="419616at2759"/>
<comment type="caution">
    <text evidence="2">The sequence shown here is derived from an EMBL/GenBank/DDBJ whole genome shotgun (WGS) entry which is preliminary data.</text>
</comment>
<gene>
    <name evidence="2" type="ORF">L198_02063</name>
</gene>
<protein>
    <submittedName>
        <fullName evidence="2">Uncharacterized protein</fullName>
    </submittedName>
</protein>
<dbReference type="EMBL" id="AWGH01000004">
    <property type="protein sequence ID" value="ODO05370.1"/>
    <property type="molecule type" value="Genomic_DNA"/>
</dbReference>
<evidence type="ECO:0000313" key="2">
    <source>
        <dbReference type="EMBL" id="ODO05370.1"/>
    </source>
</evidence>
<dbReference type="RefSeq" id="XP_019034025.1">
    <property type="nucleotide sequence ID" value="XM_019174218.1"/>
</dbReference>
<organism evidence="2 3">
    <name type="scientific">Cryptococcus wingfieldii CBS 7118</name>
    <dbReference type="NCBI Taxonomy" id="1295528"/>
    <lineage>
        <taxon>Eukaryota</taxon>
        <taxon>Fungi</taxon>
        <taxon>Dikarya</taxon>
        <taxon>Basidiomycota</taxon>
        <taxon>Agaricomycotina</taxon>
        <taxon>Tremellomycetes</taxon>
        <taxon>Tremellales</taxon>
        <taxon>Cryptococcaceae</taxon>
        <taxon>Cryptococcus</taxon>
    </lineage>
</organism>
<keyword evidence="3" id="KW-1185">Reference proteome</keyword>
<evidence type="ECO:0000256" key="1">
    <source>
        <dbReference type="SAM" id="MobiDB-lite"/>
    </source>
</evidence>
<evidence type="ECO:0000313" key="3">
    <source>
        <dbReference type="Proteomes" id="UP000094819"/>
    </source>
</evidence>
<reference evidence="2 3" key="1">
    <citation type="submission" date="2016-06" db="EMBL/GenBank/DDBJ databases">
        <title>Evolution of pathogenesis and genome organization in the Tremellales.</title>
        <authorList>
            <person name="Cuomo C."/>
            <person name="Litvintseva A."/>
            <person name="Heitman J."/>
            <person name="Chen Y."/>
            <person name="Sun S."/>
            <person name="Springer D."/>
            <person name="Dromer F."/>
            <person name="Young S."/>
            <person name="Zeng Q."/>
            <person name="Chapman S."/>
            <person name="Gujja S."/>
            <person name="Saif S."/>
            <person name="Birren B."/>
        </authorList>
    </citation>
    <scope>NUCLEOTIDE SEQUENCE [LARGE SCALE GENOMIC DNA]</scope>
    <source>
        <strain evidence="2 3">CBS 7118</strain>
    </source>
</reference>
<accession>A0A1E3JX12</accession>
<dbReference type="Proteomes" id="UP000094819">
    <property type="component" value="Unassembled WGS sequence"/>
</dbReference>
<sequence>MLLTTGTMPLEALIIPIAQYAATLSGRGGWGRAPTWVMLVIQVGMKNFHCMAWPQNDHLIYSVLDGYPRLVGSASAVVLIAGATGRAVGPVISGYVNCHKLSQDSTVLTLNNPLLPPVPTHPSLGALKLPSFRSLHRHHALNYTFPRISPRNIIGINPYRHRLPPSANMDQPPLMTGFIPEGLHKVDDKEETLGEFVGGRAEEGPEGEEDGRAELGQGKDVGYGATEIREQP</sequence>
<dbReference type="GeneID" id="30191276"/>
<name>A0A1E3JX12_9TREE</name>
<dbReference type="AlphaFoldDB" id="A0A1E3JX12"/>
<feature type="region of interest" description="Disordered" evidence="1">
    <location>
        <begin position="195"/>
        <end position="232"/>
    </location>
</feature>
<proteinExistence type="predicted"/>